<dbReference type="InterPro" id="IPR013320">
    <property type="entry name" value="ConA-like_dom_sf"/>
</dbReference>
<dbReference type="InterPro" id="IPR036055">
    <property type="entry name" value="LDL_receptor-like_sf"/>
</dbReference>
<dbReference type="GO" id="GO:0005230">
    <property type="term" value="F:extracellular ligand-gated monoatomic ion channel activity"/>
    <property type="evidence" value="ECO:0007669"/>
    <property type="project" value="InterPro"/>
</dbReference>
<keyword evidence="17" id="KW-0675">Receptor</keyword>
<keyword evidence="7 15" id="KW-1133">Transmembrane helix</keyword>
<dbReference type="Pfam" id="PF02931">
    <property type="entry name" value="Neur_chan_LBD"/>
    <property type="match status" value="1"/>
</dbReference>
<evidence type="ECO:0000256" key="9">
    <source>
        <dbReference type="ARBA" id="ARBA00023136"/>
    </source>
</evidence>
<dbReference type="InterPro" id="IPR036734">
    <property type="entry name" value="Neur_chan_lig-bd_sf"/>
</dbReference>
<dbReference type="Gene3D" id="4.10.400.10">
    <property type="entry name" value="Low-density Lipoprotein Receptor"/>
    <property type="match status" value="1"/>
</dbReference>
<evidence type="ECO:0000256" key="2">
    <source>
        <dbReference type="ARBA" id="ARBA00004236"/>
    </source>
</evidence>
<feature type="transmembrane region" description="Helical" evidence="15">
    <location>
        <begin position="886"/>
        <end position="904"/>
    </location>
</feature>
<keyword evidence="4" id="KW-1003">Cell membrane</keyword>
<keyword evidence="12" id="KW-0407">Ion channel</keyword>
<organism evidence="17 18">
    <name type="scientific">Penaeus vannamei</name>
    <name type="common">Whiteleg shrimp</name>
    <name type="synonym">Litopenaeus vannamei</name>
    <dbReference type="NCBI Taxonomy" id="6689"/>
    <lineage>
        <taxon>Eukaryota</taxon>
        <taxon>Metazoa</taxon>
        <taxon>Ecdysozoa</taxon>
        <taxon>Arthropoda</taxon>
        <taxon>Crustacea</taxon>
        <taxon>Multicrustacea</taxon>
        <taxon>Malacostraca</taxon>
        <taxon>Eumalacostraca</taxon>
        <taxon>Eucarida</taxon>
        <taxon>Decapoda</taxon>
        <taxon>Dendrobranchiata</taxon>
        <taxon>Penaeoidea</taxon>
        <taxon>Penaeidae</taxon>
        <taxon>Penaeus</taxon>
    </lineage>
</organism>
<dbReference type="PANTHER" id="PTHR18945">
    <property type="entry name" value="NEUROTRANSMITTER GATED ION CHANNEL"/>
    <property type="match status" value="1"/>
</dbReference>
<dbReference type="SUPFAM" id="SSF63712">
    <property type="entry name" value="Nicotinic receptor ligand binding domain-like"/>
    <property type="match status" value="1"/>
</dbReference>
<sequence>MLSFKTIVCLLAVTADVLFIYSYNLSLLSSPLSIQASGVRVLNVESNIDQLTLERLPVQGDGAGAVLQRPRFPYTSDYTACFRFQFARLHRINILLSVATIGSKPLLQFDVNVEKLRVTVAYQFQYLFLERWLQPRRWYSICLLHRHANRTVTAVVDGEVIGEANLLEVKTTPATNISFGFIDPSQFTAVSFIGNVTQFNVWSGILSEDELNDLASCKSSAVGDSVSWEEEWTLQNAVQYDLDLSDLCSKEVSPEYQVFPAMNYAESRHVCKALGGTLPTPNNTTDANHMYRLADKRRKNCKYTWIGVTDEREEGVWRKEQSGPITPNLPWAFGEPNGQQYENCGGLDLEGVIDDDCRAKRCPLCSVAENVAMVLRGSCEEHTHNMNLMMFLKNDGMVFEGYGDYKIILTNETWIWLDVVHNTTIGQMIISRYNYPLGRQRWKLHQPVCGQQAGQVRQLLITMCQDGQYTCDDGTCIPHSKRCDMKYDCFDSSDEAECELIRLPPEYKANVAPRAVSDGAQEESRKMLQILANISLENLRVDTSEMLLETSFNLSLTWYETRAVYVNLKTQVSLNLVDTSRVGLWRPSVGFLNTVDNAVSVTDRQSSTHVERRGRSKGADNAVAGEVRLYLGSENPIVSSRKYQGFFTCDFDLTSYPFDHQTCFMKLQLQSAFRDDVRWDVEGSQVRYLGNPLLLEYSLGTFTVLSESSAGDNTILWVSIPMERLVGYAVISIYLPSLIMLIIGYLTLFFLNDNFEVRIMTTLTTLLVMATLFTQVSSSLPKTSYFKLVDVWLLFCIFSTFLIIVFHIIIDLSLHTQGPTRGTAEAKPAPGRILVQPRSMAVKVDTSVAPSSPTPLSSAPEAWKRPRNSSSKAKWCQMSVPDIERFARWLMATVFFLFNIVYWMKAYGFV</sequence>
<evidence type="ECO:0000256" key="13">
    <source>
        <dbReference type="PROSITE-ProRule" id="PRU00124"/>
    </source>
</evidence>
<evidence type="ECO:0000256" key="10">
    <source>
        <dbReference type="ARBA" id="ARBA00023157"/>
    </source>
</evidence>
<dbReference type="InterPro" id="IPR018000">
    <property type="entry name" value="Neurotransmitter_ion_chnl_CS"/>
</dbReference>
<keyword evidence="3" id="KW-0813">Transport</keyword>
<dbReference type="Gene3D" id="1.20.58.390">
    <property type="entry name" value="Neurotransmitter-gated ion-channel transmembrane domain"/>
    <property type="match status" value="1"/>
</dbReference>
<evidence type="ECO:0000313" key="17">
    <source>
        <dbReference type="EMBL" id="ROT73699.1"/>
    </source>
</evidence>
<feature type="region of interest" description="Disordered" evidence="14">
    <location>
        <begin position="847"/>
        <end position="866"/>
    </location>
</feature>
<dbReference type="CDD" id="cd00037">
    <property type="entry name" value="CLECT"/>
    <property type="match status" value="1"/>
</dbReference>
<dbReference type="PROSITE" id="PS50068">
    <property type="entry name" value="LDLRA_2"/>
    <property type="match status" value="1"/>
</dbReference>
<proteinExistence type="predicted"/>
<dbReference type="GO" id="GO:0005254">
    <property type="term" value="F:chloride channel activity"/>
    <property type="evidence" value="ECO:0007669"/>
    <property type="project" value="UniProtKB-ARBA"/>
</dbReference>
<keyword evidence="9 15" id="KW-0472">Membrane</keyword>
<keyword evidence="18" id="KW-1185">Reference proteome</keyword>
<dbReference type="Gene3D" id="3.10.100.10">
    <property type="entry name" value="Mannose-Binding Protein A, subunit A"/>
    <property type="match status" value="1"/>
</dbReference>
<dbReference type="InterPro" id="IPR016186">
    <property type="entry name" value="C-type_lectin-like/link_sf"/>
</dbReference>
<evidence type="ECO:0000256" key="6">
    <source>
        <dbReference type="ARBA" id="ARBA00022729"/>
    </source>
</evidence>
<keyword evidence="6" id="KW-0732">Signal</keyword>
<keyword evidence="8" id="KW-0406">Ion transport</keyword>
<evidence type="ECO:0000256" key="11">
    <source>
        <dbReference type="ARBA" id="ARBA00023180"/>
    </source>
</evidence>
<dbReference type="InterPro" id="IPR006201">
    <property type="entry name" value="Neur_channel"/>
</dbReference>
<evidence type="ECO:0000256" key="5">
    <source>
        <dbReference type="ARBA" id="ARBA00022692"/>
    </source>
</evidence>
<accession>A0A423TB35</accession>
<feature type="domain" description="C-type lectin" evidence="16">
    <location>
        <begin position="256"/>
        <end position="366"/>
    </location>
</feature>
<evidence type="ECO:0000256" key="4">
    <source>
        <dbReference type="ARBA" id="ARBA00022475"/>
    </source>
</evidence>
<evidence type="ECO:0000256" key="14">
    <source>
        <dbReference type="SAM" id="MobiDB-lite"/>
    </source>
</evidence>
<feature type="transmembrane region" description="Helical" evidence="15">
    <location>
        <begin position="792"/>
        <end position="814"/>
    </location>
</feature>
<evidence type="ECO:0000256" key="7">
    <source>
        <dbReference type="ARBA" id="ARBA00022989"/>
    </source>
</evidence>
<dbReference type="Pfam" id="PF00057">
    <property type="entry name" value="Ldl_recept_a"/>
    <property type="match status" value="1"/>
</dbReference>
<feature type="transmembrane region" description="Helical" evidence="15">
    <location>
        <begin position="725"/>
        <end position="751"/>
    </location>
</feature>
<feature type="transmembrane region" description="Helical" evidence="15">
    <location>
        <begin position="763"/>
        <end position="780"/>
    </location>
</feature>
<dbReference type="InterPro" id="IPR006202">
    <property type="entry name" value="Neur_chan_lig-bd"/>
</dbReference>
<dbReference type="InterPro" id="IPR038050">
    <property type="entry name" value="Neuro_actylchol_rec"/>
</dbReference>
<dbReference type="AlphaFoldDB" id="A0A423TB35"/>
<reference evidence="17 18" key="2">
    <citation type="submission" date="2019-01" db="EMBL/GenBank/DDBJ databases">
        <title>The decoding of complex shrimp genome reveals the adaptation for benthos swimmer, frequently molting mechanism and breeding impact on genome.</title>
        <authorList>
            <person name="Sun Y."/>
            <person name="Gao Y."/>
            <person name="Yu Y."/>
        </authorList>
    </citation>
    <scope>NUCLEOTIDE SEQUENCE [LARGE SCALE GENOMIC DNA]</scope>
    <source>
        <tissue evidence="17">Muscle</tissue>
    </source>
</reference>
<comment type="caution">
    <text evidence="17">The sequence shown here is derived from an EMBL/GenBank/DDBJ whole genome shotgun (WGS) entry which is preliminary data.</text>
</comment>
<dbReference type="SUPFAM" id="SSF56436">
    <property type="entry name" value="C-type lectin-like"/>
    <property type="match status" value="1"/>
</dbReference>
<dbReference type="PRINTS" id="PR00253">
    <property type="entry name" value="GABAARECEPTR"/>
</dbReference>
<dbReference type="OrthoDB" id="6347073at2759"/>
<dbReference type="Proteomes" id="UP000283509">
    <property type="component" value="Unassembled WGS sequence"/>
</dbReference>
<name>A0A423TB35_PENVA</name>
<feature type="compositionally biased region" description="Low complexity" evidence="14">
    <location>
        <begin position="847"/>
        <end position="860"/>
    </location>
</feature>
<dbReference type="PROSITE" id="PS00236">
    <property type="entry name" value="NEUROTR_ION_CHANNEL"/>
    <property type="match status" value="1"/>
</dbReference>
<dbReference type="GO" id="GO:0005886">
    <property type="term" value="C:plasma membrane"/>
    <property type="evidence" value="ECO:0007669"/>
    <property type="project" value="UniProtKB-SubCell"/>
</dbReference>
<dbReference type="Gene3D" id="2.60.120.200">
    <property type="match status" value="1"/>
</dbReference>
<dbReference type="Pfam" id="PF02932">
    <property type="entry name" value="Neur_chan_memb"/>
    <property type="match status" value="1"/>
</dbReference>
<dbReference type="CDD" id="cd00112">
    <property type="entry name" value="LDLa"/>
    <property type="match status" value="1"/>
</dbReference>
<dbReference type="SMART" id="SM00034">
    <property type="entry name" value="CLECT"/>
    <property type="match status" value="1"/>
</dbReference>
<keyword evidence="5 15" id="KW-0812">Transmembrane</keyword>
<keyword evidence="11" id="KW-0325">Glycoprotein</keyword>
<dbReference type="InterPro" id="IPR006028">
    <property type="entry name" value="GABAA/Glycine_rcpt"/>
</dbReference>
<dbReference type="InterPro" id="IPR001304">
    <property type="entry name" value="C-type_lectin-like"/>
</dbReference>
<evidence type="ECO:0000313" key="18">
    <source>
        <dbReference type="Proteomes" id="UP000283509"/>
    </source>
</evidence>
<dbReference type="FunFam" id="4.10.400.10:FF:000065">
    <property type="entry name" value="Transmembrane protease serine 7"/>
    <property type="match status" value="1"/>
</dbReference>
<dbReference type="SUPFAM" id="SSF90112">
    <property type="entry name" value="Neurotransmitter-gated ion-channel transmembrane pore"/>
    <property type="match status" value="1"/>
</dbReference>
<dbReference type="InterPro" id="IPR002172">
    <property type="entry name" value="LDrepeatLR_classA_rpt"/>
</dbReference>
<dbReference type="SMART" id="SM00192">
    <property type="entry name" value="LDLa"/>
    <property type="match status" value="1"/>
</dbReference>
<dbReference type="SUPFAM" id="SSF49899">
    <property type="entry name" value="Concanavalin A-like lectins/glucanases"/>
    <property type="match status" value="1"/>
</dbReference>
<dbReference type="EMBL" id="QCYY01002003">
    <property type="protein sequence ID" value="ROT73699.1"/>
    <property type="molecule type" value="Genomic_DNA"/>
</dbReference>
<evidence type="ECO:0000256" key="8">
    <source>
        <dbReference type="ARBA" id="ARBA00023065"/>
    </source>
</evidence>
<evidence type="ECO:0000256" key="12">
    <source>
        <dbReference type="ARBA" id="ARBA00023303"/>
    </source>
</evidence>
<keyword evidence="10 13" id="KW-1015">Disulfide bond</keyword>
<dbReference type="InterPro" id="IPR036719">
    <property type="entry name" value="Neuro-gated_channel_TM_sf"/>
</dbReference>
<feature type="disulfide bond" evidence="13">
    <location>
        <begin position="464"/>
        <end position="476"/>
    </location>
</feature>
<dbReference type="SUPFAM" id="SSF57424">
    <property type="entry name" value="LDL receptor-like module"/>
    <property type="match status" value="1"/>
</dbReference>
<gene>
    <name evidence="17" type="ORF">C7M84_007862</name>
</gene>
<dbReference type="Gene3D" id="2.70.170.10">
    <property type="entry name" value="Neurotransmitter-gated ion-channel ligand-binding domain"/>
    <property type="match status" value="1"/>
</dbReference>
<evidence type="ECO:0000256" key="1">
    <source>
        <dbReference type="ARBA" id="ARBA00004141"/>
    </source>
</evidence>
<dbReference type="InterPro" id="IPR016187">
    <property type="entry name" value="CTDL_fold"/>
</dbReference>
<protein>
    <submittedName>
        <fullName evidence="17">Putative gamma-aminobutyric acid receptor subunit beta-1 isoform 1</fullName>
    </submittedName>
</protein>
<feature type="disulfide bond" evidence="13">
    <location>
        <begin position="471"/>
        <end position="489"/>
    </location>
</feature>
<dbReference type="Pfam" id="PF00059">
    <property type="entry name" value="Lectin_C"/>
    <property type="match status" value="1"/>
</dbReference>
<evidence type="ECO:0000256" key="3">
    <source>
        <dbReference type="ARBA" id="ARBA00022448"/>
    </source>
</evidence>
<dbReference type="GO" id="GO:0004888">
    <property type="term" value="F:transmembrane signaling receptor activity"/>
    <property type="evidence" value="ECO:0007669"/>
    <property type="project" value="InterPro"/>
</dbReference>
<feature type="disulfide bond" evidence="13">
    <location>
        <begin position="483"/>
        <end position="498"/>
    </location>
</feature>
<dbReference type="PROSITE" id="PS50041">
    <property type="entry name" value="C_TYPE_LECTIN_2"/>
    <property type="match status" value="1"/>
</dbReference>
<dbReference type="InterPro" id="IPR023415">
    <property type="entry name" value="LDLR_class-A_CS"/>
</dbReference>
<evidence type="ECO:0000259" key="16">
    <source>
        <dbReference type="PROSITE" id="PS50041"/>
    </source>
</evidence>
<comment type="subcellular location">
    <subcellularLocation>
        <location evidence="2">Cell membrane</location>
    </subcellularLocation>
    <subcellularLocation>
        <location evidence="1">Membrane</location>
        <topology evidence="1">Multi-pass membrane protein</topology>
    </subcellularLocation>
</comment>
<dbReference type="InterPro" id="IPR006029">
    <property type="entry name" value="Neurotrans-gated_channel_TM"/>
</dbReference>
<evidence type="ECO:0000256" key="15">
    <source>
        <dbReference type="SAM" id="Phobius"/>
    </source>
</evidence>
<dbReference type="PROSITE" id="PS01209">
    <property type="entry name" value="LDLRA_1"/>
    <property type="match status" value="1"/>
</dbReference>
<reference evidence="17 18" key="1">
    <citation type="submission" date="2018-04" db="EMBL/GenBank/DDBJ databases">
        <authorList>
            <person name="Zhang X."/>
            <person name="Yuan J."/>
            <person name="Li F."/>
            <person name="Xiang J."/>
        </authorList>
    </citation>
    <scope>NUCLEOTIDE SEQUENCE [LARGE SCALE GENOMIC DNA]</scope>
    <source>
        <tissue evidence="17">Muscle</tissue>
    </source>
</reference>
<dbReference type="GO" id="GO:0099095">
    <property type="term" value="F:ligand-gated monoatomic anion channel activity"/>
    <property type="evidence" value="ECO:0007669"/>
    <property type="project" value="UniProtKB-ARBA"/>
</dbReference>